<evidence type="ECO:0000313" key="1">
    <source>
        <dbReference type="EMBL" id="MET7029551.1"/>
    </source>
</evidence>
<dbReference type="EMBL" id="JBEWYP010000004">
    <property type="protein sequence ID" value="MET7029551.1"/>
    <property type="molecule type" value="Genomic_DNA"/>
</dbReference>
<dbReference type="RefSeq" id="WP_354618364.1">
    <property type="nucleotide sequence ID" value="NZ_JBEWYP010000004.1"/>
</dbReference>
<gene>
    <name evidence="1" type="ORF">ABXZ32_09090</name>
</gene>
<keyword evidence="2" id="KW-1185">Reference proteome</keyword>
<dbReference type="SUPFAM" id="SSF110857">
    <property type="entry name" value="Gamma-glutamyl cyclotransferase-like"/>
    <property type="match status" value="1"/>
</dbReference>
<sequence>MNGVCYTLASQELLETDTYEGEAYKRILVTLASGKKAWVYVENSI</sequence>
<evidence type="ECO:0000313" key="2">
    <source>
        <dbReference type="Proteomes" id="UP001549773"/>
    </source>
</evidence>
<comment type="caution">
    <text evidence="1">The sequence shown here is derived from an EMBL/GenBank/DDBJ whole genome shotgun (WGS) entry which is preliminary data.</text>
</comment>
<proteinExistence type="predicted"/>
<dbReference type="InterPro" id="IPR036568">
    <property type="entry name" value="GGCT-like_sf"/>
</dbReference>
<reference evidence="1 2" key="1">
    <citation type="submission" date="2024-07" db="EMBL/GenBank/DDBJ databases">
        <title>The genome sequence of type strain Sediminicola luteus GDMCC 1.2596T.</title>
        <authorList>
            <person name="Liu Y."/>
        </authorList>
    </citation>
    <scope>NUCLEOTIDE SEQUENCE [LARGE SCALE GENOMIC DNA]</scope>
    <source>
        <strain evidence="1 2">GDMCC 1.2596</strain>
    </source>
</reference>
<protein>
    <recommendedName>
        <fullName evidence="3">Gamma-glutamylcyclotransferase AIG2-like domain-containing protein</fullName>
    </recommendedName>
</protein>
<evidence type="ECO:0008006" key="3">
    <source>
        <dbReference type="Google" id="ProtNLM"/>
    </source>
</evidence>
<accession>A0ABV2TWA4</accession>
<dbReference type="Proteomes" id="UP001549773">
    <property type="component" value="Unassembled WGS sequence"/>
</dbReference>
<organism evidence="1 2">
    <name type="scientific">Sediminicola luteus</name>
    <dbReference type="NCBI Taxonomy" id="319238"/>
    <lineage>
        <taxon>Bacteria</taxon>
        <taxon>Pseudomonadati</taxon>
        <taxon>Bacteroidota</taxon>
        <taxon>Flavobacteriia</taxon>
        <taxon>Flavobacteriales</taxon>
        <taxon>Flavobacteriaceae</taxon>
        <taxon>Sediminicola</taxon>
    </lineage>
</organism>
<name>A0ABV2TWA4_9FLAO</name>
<dbReference type="Gene3D" id="3.10.490.10">
    <property type="entry name" value="Gamma-glutamyl cyclotransferase-like"/>
    <property type="match status" value="1"/>
</dbReference>